<protein>
    <submittedName>
        <fullName evidence="1">Uncharacterized protein</fullName>
    </submittedName>
</protein>
<proteinExistence type="predicted"/>
<organism evidence="1 2">
    <name type="scientific">Dickeya aquatica</name>
    <dbReference type="NCBI Taxonomy" id="1401087"/>
    <lineage>
        <taxon>Bacteria</taxon>
        <taxon>Pseudomonadati</taxon>
        <taxon>Pseudomonadota</taxon>
        <taxon>Gammaproteobacteria</taxon>
        <taxon>Enterobacterales</taxon>
        <taxon>Pectobacteriaceae</taxon>
        <taxon>Dickeya</taxon>
    </lineage>
</organism>
<reference evidence="1 2" key="1">
    <citation type="submission" date="2016-09" db="EMBL/GenBank/DDBJ databases">
        <authorList>
            <person name="Reverchon S."/>
            <person name="Nasser W."/>
            <person name="Leonard S."/>
            <person name="Brochier C."/>
            <person name="Duprey A."/>
        </authorList>
    </citation>
    <scope>NUCLEOTIDE SEQUENCE [LARGE SCALE GENOMIC DNA]</scope>
    <source>
        <strain evidence="1 2">174/2</strain>
    </source>
</reference>
<evidence type="ECO:0000313" key="2">
    <source>
        <dbReference type="Proteomes" id="UP000294820"/>
    </source>
</evidence>
<name>A0A375AC01_9GAMM</name>
<gene>
    <name evidence="1" type="ORF">DAQ1742_02608</name>
</gene>
<sequence>MKKEQALNSQNIWLVMHLNIHGLKEANSKIYQTVRTDFRSNKWFISIP</sequence>
<dbReference type="EMBL" id="LT615367">
    <property type="protein sequence ID" value="SLM63481.1"/>
    <property type="molecule type" value="Genomic_DNA"/>
</dbReference>
<dbReference type="Proteomes" id="UP000294820">
    <property type="component" value="Chromosome 1"/>
</dbReference>
<accession>A0A375AC01</accession>
<dbReference type="KEGG" id="daq:DAQ1742_02608"/>
<dbReference type="AlphaFoldDB" id="A0A375AC01"/>
<keyword evidence="2" id="KW-1185">Reference proteome</keyword>
<evidence type="ECO:0000313" key="1">
    <source>
        <dbReference type="EMBL" id="SLM63481.1"/>
    </source>
</evidence>